<proteinExistence type="predicted"/>
<dbReference type="InterPro" id="IPR009056">
    <property type="entry name" value="Cyt_c-like_dom"/>
</dbReference>
<dbReference type="Proteomes" id="UP000238823">
    <property type="component" value="Unassembled WGS sequence"/>
</dbReference>
<dbReference type="GO" id="GO:0046872">
    <property type="term" value="F:metal ion binding"/>
    <property type="evidence" value="ECO:0007669"/>
    <property type="project" value="UniProtKB-KW"/>
</dbReference>
<evidence type="ECO:0000259" key="5">
    <source>
        <dbReference type="PROSITE" id="PS51007"/>
    </source>
</evidence>
<evidence type="ECO:0000256" key="2">
    <source>
        <dbReference type="ARBA" id="ARBA00022723"/>
    </source>
</evidence>
<dbReference type="AlphaFoldDB" id="A0A2S9YPA2"/>
<dbReference type="InterPro" id="IPR036909">
    <property type="entry name" value="Cyt_c-like_dom_sf"/>
</dbReference>
<sequence length="185" mass="20147">MSYTSEAWAIAAAALLLSCAQDELVDQPRYEPLEASAWFDDGSSARPPIPGTIPHGHLPAGFEPPERVTAAALERGRRDYAILCTPCHGQLGDGDGMAVRRGFPRPAPFTDPRLRAASLDELIEGIGHGEASTLAFDAYLDPLARWRVAQWIRVLQLSQHVPVERLGPEQRRELEALDDSSGGAR</sequence>
<keyword evidence="1 4" id="KW-0349">Heme</keyword>
<dbReference type="GO" id="GO:0009055">
    <property type="term" value="F:electron transfer activity"/>
    <property type="evidence" value="ECO:0007669"/>
    <property type="project" value="InterPro"/>
</dbReference>
<dbReference type="GO" id="GO:0020037">
    <property type="term" value="F:heme binding"/>
    <property type="evidence" value="ECO:0007669"/>
    <property type="project" value="InterPro"/>
</dbReference>
<dbReference type="PANTHER" id="PTHR40394:SF2">
    <property type="entry name" value="QUINOL:CYTOCHROME C OXIDOREDUCTASE MEMBRANE PROTEIN"/>
    <property type="match status" value="1"/>
</dbReference>
<evidence type="ECO:0000256" key="3">
    <source>
        <dbReference type="ARBA" id="ARBA00023004"/>
    </source>
</evidence>
<reference evidence="6 7" key="1">
    <citation type="submission" date="2018-03" db="EMBL/GenBank/DDBJ databases">
        <title>Draft Genome Sequences of the Obligatory Marine Myxobacteria Enhygromyxa salina SWB007.</title>
        <authorList>
            <person name="Poehlein A."/>
            <person name="Moghaddam J.A."/>
            <person name="Harms H."/>
            <person name="Alanjari M."/>
            <person name="Koenig G.M."/>
            <person name="Daniel R."/>
            <person name="Schaeberle T.F."/>
        </authorList>
    </citation>
    <scope>NUCLEOTIDE SEQUENCE [LARGE SCALE GENOMIC DNA]</scope>
    <source>
        <strain evidence="6 7">SWB007</strain>
    </source>
</reference>
<dbReference type="PANTHER" id="PTHR40394">
    <property type="entry name" value="LIPOPROTEIN-RELATED"/>
    <property type="match status" value="1"/>
</dbReference>
<dbReference type="OrthoDB" id="9773456at2"/>
<evidence type="ECO:0000256" key="4">
    <source>
        <dbReference type="PROSITE-ProRule" id="PRU00433"/>
    </source>
</evidence>
<accession>A0A2S9YPA2</accession>
<protein>
    <recommendedName>
        <fullName evidence="5">Cytochrome c domain-containing protein</fullName>
    </recommendedName>
</protein>
<evidence type="ECO:0000313" key="7">
    <source>
        <dbReference type="Proteomes" id="UP000238823"/>
    </source>
</evidence>
<comment type="caution">
    <text evidence="6">The sequence shown here is derived from an EMBL/GenBank/DDBJ whole genome shotgun (WGS) entry which is preliminary data.</text>
</comment>
<dbReference type="Gene3D" id="1.10.760.10">
    <property type="entry name" value="Cytochrome c-like domain"/>
    <property type="match status" value="1"/>
</dbReference>
<dbReference type="PROSITE" id="PS51007">
    <property type="entry name" value="CYTC"/>
    <property type="match status" value="1"/>
</dbReference>
<evidence type="ECO:0000313" key="6">
    <source>
        <dbReference type="EMBL" id="PRQ06916.1"/>
    </source>
</evidence>
<dbReference type="EMBL" id="PVNL01000063">
    <property type="protein sequence ID" value="PRQ06916.1"/>
    <property type="molecule type" value="Genomic_DNA"/>
</dbReference>
<keyword evidence="3 4" id="KW-0408">Iron</keyword>
<keyword evidence="2 4" id="KW-0479">Metal-binding</keyword>
<organism evidence="6 7">
    <name type="scientific">Enhygromyxa salina</name>
    <dbReference type="NCBI Taxonomy" id="215803"/>
    <lineage>
        <taxon>Bacteria</taxon>
        <taxon>Pseudomonadati</taxon>
        <taxon>Myxococcota</taxon>
        <taxon>Polyangia</taxon>
        <taxon>Nannocystales</taxon>
        <taxon>Nannocystaceae</taxon>
        <taxon>Enhygromyxa</taxon>
    </lineage>
</organism>
<dbReference type="RefSeq" id="WP_106090338.1">
    <property type="nucleotide sequence ID" value="NZ_PVNL01000063.1"/>
</dbReference>
<feature type="domain" description="Cytochrome c" evidence="5">
    <location>
        <begin position="71"/>
        <end position="156"/>
    </location>
</feature>
<evidence type="ECO:0000256" key="1">
    <source>
        <dbReference type="ARBA" id="ARBA00022617"/>
    </source>
</evidence>
<dbReference type="SUPFAM" id="SSF46626">
    <property type="entry name" value="Cytochrome c"/>
    <property type="match status" value="1"/>
</dbReference>
<gene>
    <name evidence="6" type="ORF">ENSA7_33400</name>
</gene>
<name>A0A2S9YPA2_9BACT</name>